<gene>
    <name evidence="7" type="ORF">QUC21_14975</name>
</gene>
<dbReference type="PIRSF" id="PIRSF000018">
    <property type="entry name" value="Mb_ADH_cyt_c"/>
    <property type="match status" value="1"/>
</dbReference>
<evidence type="ECO:0000256" key="4">
    <source>
        <dbReference type="PROSITE-ProRule" id="PRU00433"/>
    </source>
</evidence>
<dbReference type="InterPro" id="IPR009056">
    <property type="entry name" value="Cyt_c-like_dom"/>
</dbReference>
<name>A0ABT7W567_9BORD</name>
<feature type="domain" description="Cytochrome c" evidence="6">
    <location>
        <begin position="314"/>
        <end position="404"/>
    </location>
</feature>
<sequence>MKLIKQLLLVLVLAVAAGISVLYWVGTREDDADGAAAVQADAGQLVERGRYLARLGNCAACHTARGGQAYAGGTPIPTPFGTLYGPNITPDRQTGIGTWSADDFSRALHNGKSRDGSLLYPAFPYTEYTRITRADADALYAFLRTVEPVERANRPHDLAFPYDQRWLLAVWRALYFRPGVQQDQPDQPAQWNRGRYLVQGLGHCAACHAPRNRLGASVGAERLGGALIAGLDWYAPPLDGDPLTGLGRWSEQDIATLLQTGMARHSSAAGPMAEVVLGSTQYLTDADALAIGAYLKSLPAAETKPVPGRPAGAALMQRGGQLYEQHCVQCHQADGSGSGQAWPALAGNPTVTAPSPVNTIRVVLDGGYAPATAANPRPHGMPPFGPLLGDADVAALVSYVRSSWGNGAGSVTAFDVKRVRSAATLD</sequence>
<dbReference type="InterPro" id="IPR014353">
    <property type="entry name" value="Membr-bd_ADH_cyt_c"/>
</dbReference>
<dbReference type="Proteomes" id="UP001175604">
    <property type="component" value="Unassembled WGS sequence"/>
</dbReference>
<keyword evidence="5" id="KW-1133">Transmembrane helix</keyword>
<comment type="caution">
    <text evidence="7">The sequence shown here is derived from an EMBL/GenBank/DDBJ whole genome shotgun (WGS) entry which is preliminary data.</text>
</comment>
<feature type="domain" description="Cytochrome c" evidence="6">
    <location>
        <begin position="29"/>
        <end position="147"/>
    </location>
</feature>
<accession>A0ABT7W567</accession>
<organism evidence="7 8">
    <name type="scientific">Bordetella petrii</name>
    <dbReference type="NCBI Taxonomy" id="94624"/>
    <lineage>
        <taxon>Bacteria</taxon>
        <taxon>Pseudomonadati</taxon>
        <taxon>Pseudomonadota</taxon>
        <taxon>Betaproteobacteria</taxon>
        <taxon>Burkholderiales</taxon>
        <taxon>Alcaligenaceae</taxon>
        <taxon>Bordetella</taxon>
    </lineage>
</organism>
<protein>
    <submittedName>
        <fullName evidence="7">C-type cytochrome</fullName>
    </submittedName>
</protein>
<keyword evidence="5" id="KW-0812">Transmembrane</keyword>
<reference evidence="7" key="1">
    <citation type="submission" date="2023-06" db="EMBL/GenBank/DDBJ databases">
        <title>full genome analysis of Phenantherene degrader P3.</title>
        <authorList>
            <person name="Akbar A."/>
            <person name="Rahmeh R."/>
            <person name="Kishk M."/>
        </authorList>
    </citation>
    <scope>NUCLEOTIDE SEQUENCE</scope>
    <source>
        <strain evidence="7">P3</strain>
    </source>
</reference>
<evidence type="ECO:0000256" key="5">
    <source>
        <dbReference type="SAM" id="Phobius"/>
    </source>
</evidence>
<evidence type="ECO:0000256" key="2">
    <source>
        <dbReference type="ARBA" id="ARBA00022723"/>
    </source>
</evidence>
<evidence type="ECO:0000313" key="7">
    <source>
        <dbReference type="EMBL" id="MDM9560339.1"/>
    </source>
</evidence>
<dbReference type="Gene3D" id="1.10.760.10">
    <property type="entry name" value="Cytochrome c-like domain"/>
    <property type="match status" value="3"/>
</dbReference>
<keyword evidence="3 4" id="KW-0408">Iron</keyword>
<keyword evidence="5" id="KW-0472">Membrane</keyword>
<dbReference type="InterPro" id="IPR051459">
    <property type="entry name" value="Cytochrome_c-type_DH"/>
</dbReference>
<dbReference type="PROSITE" id="PS51007">
    <property type="entry name" value="CYTC"/>
    <property type="match status" value="3"/>
</dbReference>
<dbReference type="PANTHER" id="PTHR35008">
    <property type="entry name" value="BLL4482 PROTEIN-RELATED"/>
    <property type="match status" value="1"/>
</dbReference>
<evidence type="ECO:0000259" key="6">
    <source>
        <dbReference type="PROSITE" id="PS51007"/>
    </source>
</evidence>
<evidence type="ECO:0000256" key="3">
    <source>
        <dbReference type="ARBA" id="ARBA00023004"/>
    </source>
</evidence>
<dbReference type="PANTHER" id="PTHR35008:SF4">
    <property type="entry name" value="BLL4482 PROTEIN"/>
    <property type="match status" value="1"/>
</dbReference>
<feature type="transmembrane region" description="Helical" evidence="5">
    <location>
        <begin position="7"/>
        <end position="26"/>
    </location>
</feature>
<keyword evidence="8" id="KW-1185">Reference proteome</keyword>
<keyword evidence="2 4" id="KW-0479">Metal-binding</keyword>
<evidence type="ECO:0000256" key="1">
    <source>
        <dbReference type="ARBA" id="ARBA00022617"/>
    </source>
</evidence>
<dbReference type="RefSeq" id="WP_289785993.1">
    <property type="nucleotide sequence ID" value="NZ_JAUDJE010000012.1"/>
</dbReference>
<dbReference type="SUPFAM" id="SSF46626">
    <property type="entry name" value="Cytochrome c"/>
    <property type="match status" value="3"/>
</dbReference>
<keyword evidence="1 4" id="KW-0349">Heme</keyword>
<proteinExistence type="predicted"/>
<evidence type="ECO:0000313" key="8">
    <source>
        <dbReference type="Proteomes" id="UP001175604"/>
    </source>
</evidence>
<dbReference type="Pfam" id="PF00034">
    <property type="entry name" value="Cytochrom_C"/>
    <property type="match status" value="3"/>
</dbReference>
<dbReference type="InterPro" id="IPR036909">
    <property type="entry name" value="Cyt_c-like_dom_sf"/>
</dbReference>
<feature type="domain" description="Cytochrome c" evidence="6">
    <location>
        <begin position="189"/>
        <end position="299"/>
    </location>
</feature>
<dbReference type="EMBL" id="JAUDJE010000012">
    <property type="protein sequence ID" value="MDM9560339.1"/>
    <property type="molecule type" value="Genomic_DNA"/>
</dbReference>